<dbReference type="RefSeq" id="WP_167695254.1">
    <property type="nucleotide sequence ID" value="NZ_CP118181.1"/>
</dbReference>
<evidence type="ECO:0000256" key="5">
    <source>
        <dbReference type="ARBA" id="ARBA00023014"/>
    </source>
</evidence>
<comment type="catalytic activity">
    <reaction evidence="6">
        <text>A + NH4(+) + H2O = hydroxylamine + AH2 + H(+)</text>
        <dbReference type="Rhea" id="RHEA:22052"/>
        <dbReference type="ChEBI" id="CHEBI:13193"/>
        <dbReference type="ChEBI" id="CHEBI:15377"/>
        <dbReference type="ChEBI" id="CHEBI:15378"/>
        <dbReference type="ChEBI" id="CHEBI:15429"/>
        <dbReference type="ChEBI" id="CHEBI:17499"/>
        <dbReference type="ChEBI" id="CHEBI:28938"/>
        <dbReference type="EC" id="1.7.99.1"/>
    </reaction>
</comment>
<dbReference type="FunFam" id="3.40.50.2030:FF:000001">
    <property type="entry name" value="Hydroxylamine reductase"/>
    <property type="match status" value="1"/>
</dbReference>
<dbReference type="PANTHER" id="PTHR30109">
    <property type="entry name" value="HYDROXYLAMINE REDUCTASE"/>
    <property type="match status" value="1"/>
</dbReference>
<feature type="binding site" evidence="6">
    <location>
        <position position="14"/>
    </location>
    <ligand>
        <name>[4Fe-4S] cluster</name>
        <dbReference type="ChEBI" id="CHEBI:49883"/>
    </ligand>
</feature>
<dbReference type="InterPro" id="IPR016100">
    <property type="entry name" value="Prismane_a-bundle"/>
</dbReference>
<comment type="cofactor">
    <cofactor evidence="6">
        <name>hybrid [4Fe-2O-2S] cluster</name>
        <dbReference type="ChEBI" id="CHEBI:60519"/>
    </cofactor>
    <text evidence="6">Binds 1 hybrid [4Fe-2O-2S] cluster.</text>
</comment>
<feature type="binding site" evidence="6">
    <location>
        <position position="6"/>
    </location>
    <ligand>
        <name>[4Fe-4S] cluster</name>
        <dbReference type="ChEBI" id="CHEBI:49883"/>
    </ligand>
</feature>
<dbReference type="Pfam" id="PF03063">
    <property type="entry name" value="Prismane"/>
    <property type="match status" value="1"/>
</dbReference>
<dbReference type="Gene3D" id="3.40.50.2030">
    <property type="match status" value="2"/>
</dbReference>
<dbReference type="GO" id="GO:0050418">
    <property type="term" value="F:hydroxylamine reductase activity"/>
    <property type="evidence" value="ECO:0007669"/>
    <property type="project" value="UniProtKB-UniRule"/>
</dbReference>
<evidence type="ECO:0000313" key="7">
    <source>
        <dbReference type="EMBL" id="NIZ69154.1"/>
    </source>
</evidence>
<feature type="binding site" evidence="6">
    <location>
        <position position="419"/>
    </location>
    <ligand>
        <name>hybrid [4Fe-2O-2S] cluster</name>
        <dbReference type="ChEBI" id="CHEBI:60519"/>
    </ligand>
</feature>
<evidence type="ECO:0000313" key="8">
    <source>
        <dbReference type="Proteomes" id="UP000778951"/>
    </source>
</evidence>
<comment type="function">
    <text evidence="6">Catalyzes the reduction of hydroxylamine to form NH(3) and H(2)O.</text>
</comment>
<comment type="cofactor">
    <cofactor evidence="6">
        <name>[4Fe-4S] cluster</name>
        <dbReference type="ChEBI" id="CHEBI:49883"/>
    </cofactor>
    <text evidence="6">Binds 1 [4Fe-4S] cluster.</text>
</comment>
<reference evidence="7" key="1">
    <citation type="submission" date="2020-03" db="EMBL/GenBank/DDBJ databases">
        <title>Spirochaetal bacteria isolated from arthropods constitute a novel genus Entomospira genus novum within the order Spirochaetales.</title>
        <authorList>
            <person name="Grana-Miraglia L."/>
            <person name="Sikutova S."/>
            <person name="Fingerle V."/>
            <person name="Sing A."/>
            <person name="Castillo-Ramirez S."/>
            <person name="Margos G."/>
            <person name="Rudolf I."/>
        </authorList>
    </citation>
    <scope>NUCLEOTIDE SEQUENCE</scope>
    <source>
        <strain evidence="7">BR149</strain>
    </source>
</reference>
<keyword evidence="5 6" id="KW-0411">Iron-sulfur</keyword>
<evidence type="ECO:0000256" key="3">
    <source>
        <dbReference type="ARBA" id="ARBA00023002"/>
    </source>
</evidence>
<gene>
    <name evidence="6 7" type="primary">hcp</name>
    <name evidence="7" type="synonym">priS</name>
    <name evidence="7" type="ORF">HCT48_02870</name>
</gene>
<dbReference type="InterPro" id="IPR010048">
    <property type="entry name" value="Hydroxylam_reduct"/>
</dbReference>
<dbReference type="PANTHER" id="PTHR30109:SF0">
    <property type="entry name" value="HYDROXYLAMINE REDUCTASE"/>
    <property type="match status" value="1"/>
</dbReference>
<sequence>MFCFQCEQTATNGCKTVGVCGKDDLLANKQDELLATAIMLAKEYCDAPNPEVSALLQDALFVTVTNVSFDKQHVEDWINLLKRYSHNMDNTFSMTEIWQASEDERSLKSLLIFGLKGLAAYAHHARVLGMSDQEVDHFFYEALAILPESLSLDQLLGLNLKCGEVNLRCMQLLDQGHYEHFGHPFPASVSMRVEAGPFIVISGHDMQDLYLLLQQTEGKGIAIYTHGEMLPAHGYPKLRAFKHLKGHFGTAWQNQQSEFSHLPAPILFTTNCIMPVKKSYEDRVFTTSLVAYPNMVHIDGKKDFTALIDKALALGGFDDPQLFTGINGGSELTTGFGHHAVNQSMDAVVDAIKAGDLKHIFLVGGCDGAKTGRNYYTQLVQALPKDVLTLTLACGKFRFNDIDFGKIGDLPRLLDVGQCNDAYGAINIALSLSNRLHCSVDELPLTFVLSWYEQKAVVVLLTLLHLNIKNIYLGPTLPLFLSPNVLDVLVQKWQIKAISTVEADLKQMYPQEII</sequence>
<evidence type="ECO:0000256" key="2">
    <source>
        <dbReference type="ARBA" id="ARBA00022723"/>
    </source>
</evidence>
<dbReference type="GO" id="GO:0046872">
    <property type="term" value="F:metal ion binding"/>
    <property type="evidence" value="ECO:0007669"/>
    <property type="project" value="UniProtKB-KW"/>
</dbReference>
<keyword evidence="6" id="KW-0004">4Fe-4S</keyword>
<dbReference type="InterPro" id="IPR004137">
    <property type="entry name" value="HCP/CODH"/>
</dbReference>
<evidence type="ECO:0000256" key="4">
    <source>
        <dbReference type="ARBA" id="ARBA00023004"/>
    </source>
</evidence>
<dbReference type="AlphaFoldDB" id="A0A968KU49"/>
<dbReference type="Proteomes" id="UP000778951">
    <property type="component" value="Unassembled WGS sequence"/>
</dbReference>
<evidence type="ECO:0000256" key="6">
    <source>
        <dbReference type="HAMAP-Rule" id="MF_00069"/>
    </source>
</evidence>
<keyword evidence="2 6" id="KW-0479">Metal-binding</keyword>
<keyword evidence="4 6" id="KW-0408">Iron</keyword>
<dbReference type="EC" id="1.7.99.1" evidence="6"/>
<dbReference type="NCBIfam" id="TIGR01703">
    <property type="entry name" value="hybrid_clust"/>
    <property type="match status" value="1"/>
</dbReference>
<dbReference type="PIRSF" id="PIRSF000076">
    <property type="entry name" value="HCP"/>
    <property type="match status" value="1"/>
</dbReference>
<feature type="modified residue" description="Cysteine persulfide" evidence="6">
    <location>
        <position position="366"/>
    </location>
</feature>
<dbReference type="GO" id="GO:0005737">
    <property type="term" value="C:cytoplasm"/>
    <property type="evidence" value="ECO:0007669"/>
    <property type="project" value="UniProtKB-SubCell"/>
</dbReference>
<dbReference type="NCBIfam" id="NF003658">
    <property type="entry name" value="PRK05290.1"/>
    <property type="match status" value="1"/>
</dbReference>
<dbReference type="InterPro" id="IPR016099">
    <property type="entry name" value="Prismane-like_a/b-sand"/>
</dbReference>
<evidence type="ECO:0000256" key="1">
    <source>
        <dbReference type="ARBA" id="ARBA00022490"/>
    </source>
</evidence>
<keyword evidence="1 6" id="KW-0963">Cytoplasm</keyword>
<dbReference type="GO" id="GO:0042542">
    <property type="term" value="P:response to hydrogen peroxide"/>
    <property type="evidence" value="ECO:0007669"/>
    <property type="project" value="TreeGrafter"/>
</dbReference>
<feature type="binding site" evidence="6">
    <location>
        <position position="228"/>
    </location>
    <ligand>
        <name>hybrid [4Fe-2O-2S] cluster</name>
        <dbReference type="ChEBI" id="CHEBI:60519"/>
    </ligand>
</feature>
<feature type="binding site" evidence="6">
    <location>
        <position position="20"/>
    </location>
    <ligand>
        <name>[4Fe-4S] cluster</name>
        <dbReference type="ChEBI" id="CHEBI:49883"/>
    </ligand>
</feature>
<accession>A0A968KU49</accession>
<dbReference type="EMBL" id="JAATLM010000001">
    <property type="protein sequence ID" value="NIZ69154.1"/>
    <property type="molecule type" value="Genomic_DNA"/>
</dbReference>
<keyword evidence="3 6" id="KW-0560">Oxidoreductase</keyword>
<feature type="binding site" evidence="6">
    <location>
        <position position="3"/>
    </location>
    <ligand>
        <name>[4Fe-4S] cluster</name>
        <dbReference type="ChEBI" id="CHEBI:49883"/>
    </ligand>
</feature>
<dbReference type="SUPFAM" id="SSF56821">
    <property type="entry name" value="Prismane protein-like"/>
    <property type="match status" value="1"/>
</dbReference>
<comment type="similarity">
    <text evidence="6">Belongs to the HCP family.</text>
</comment>
<protein>
    <recommendedName>
        <fullName evidence="6">Hydroxylamine reductase</fullName>
        <ecNumber evidence="6">1.7.99.1</ecNumber>
    </recommendedName>
    <alternativeName>
        <fullName evidence="6">Hybrid-cluster protein</fullName>
        <shortName evidence="6">HCP</shortName>
    </alternativeName>
    <alternativeName>
        <fullName evidence="6">Prismane protein</fullName>
    </alternativeName>
</protein>
<feature type="binding site" evidence="6">
    <location>
        <position position="453"/>
    </location>
    <ligand>
        <name>hybrid [4Fe-2O-2S] cluster</name>
        <dbReference type="ChEBI" id="CHEBI:60519"/>
    </ligand>
</feature>
<comment type="subcellular location">
    <subcellularLocation>
        <location evidence="6">Cytoplasm</location>
    </subcellularLocation>
</comment>
<dbReference type="GO" id="GO:0051539">
    <property type="term" value="F:4 iron, 4 sulfur cluster binding"/>
    <property type="evidence" value="ECO:0007669"/>
    <property type="project" value="UniProtKB-KW"/>
</dbReference>
<feature type="binding site" evidence="6">
    <location>
        <position position="272"/>
    </location>
    <ligand>
        <name>hybrid [4Fe-2O-2S] cluster</name>
        <dbReference type="ChEBI" id="CHEBI:60519"/>
    </ligand>
</feature>
<feature type="binding site" description="via persulfide group" evidence="6">
    <location>
        <position position="366"/>
    </location>
    <ligand>
        <name>hybrid [4Fe-2O-2S] cluster</name>
        <dbReference type="ChEBI" id="CHEBI:60519"/>
    </ligand>
</feature>
<dbReference type="GO" id="GO:0004601">
    <property type="term" value="F:peroxidase activity"/>
    <property type="evidence" value="ECO:0007669"/>
    <property type="project" value="TreeGrafter"/>
</dbReference>
<dbReference type="HAMAP" id="MF_00069">
    <property type="entry name" value="Hydroxylam_reduct"/>
    <property type="match status" value="1"/>
</dbReference>
<feature type="binding site" evidence="6">
    <location>
        <position position="394"/>
    </location>
    <ligand>
        <name>hybrid [4Fe-2O-2S] cluster</name>
        <dbReference type="ChEBI" id="CHEBI:60519"/>
    </ligand>
</feature>
<feature type="binding site" evidence="6">
    <location>
        <position position="455"/>
    </location>
    <ligand>
        <name>hybrid [4Fe-2O-2S] cluster</name>
        <dbReference type="ChEBI" id="CHEBI:60519"/>
    </ligand>
</feature>
<proteinExistence type="inferred from homology"/>
<name>A0A968KU49_9SPIO</name>
<keyword evidence="8" id="KW-1185">Reference proteome</keyword>
<feature type="binding site" evidence="6">
    <location>
        <position position="204"/>
    </location>
    <ligand>
        <name>hybrid [4Fe-2O-2S] cluster</name>
        <dbReference type="ChEBI" id="CHEBI:60519"/>
    </ligand>
</feature>
<dbReference type="Gene3D" id="1.20.1270.20">
    <property type="match status" value="2"/>
</dbReference>
<dbReference type="InterPro" id="IPR011254">
    <property type="entry name" value="Prismane-like_sf"/>
</dbReference>
<comment type="caution">
    <text evidence="7">The sequence shown here is derived from an EMBL/GenBank/DDBJ whole genome shotgun (WGS) entry which is preliminary data.</text>
</comment>
<organism evidence="7 8">
    <name type="scientific">Entomospira culicis</name>
    <dbReference type="NCBI Taxonomy" id="2719989"/>
    <lineage>
        <taxon>Bacteria</taxon>
        <taxon>Pseudomonadati</taxon>
        <taxon>Spirochaetota</taxon>
        <taxon>Spirochaetia</taxon>
        <taxon>Spirochaetales</taxon>
        <taxon>Spirochaetaceae</taxon>
        <taxon>Entomospira</taxon>
    </lineage>
</organism>